<dbReference type="Gene3D" id="2.60.120.1440">
    <property type="match status" value="1"/>
</dbReference>
<dbReference type="Proteomes" id="UP001549749">
    <property type="component" value="Unassembled WGS sequence"/>
</dbReference>
<comment type="caution">
    <text evidence="4">The sequence shown here is derived from an EMBL/GenBank/DDBJ whole genome shotgun (WGS) entry which is preliminary data.</text>
</comment>
<keyword evidence="1" id="KW-0472">Membrane</keyword>
<keyword evidence="1" id="KW-1133">Transmembrane helix</keyword>
<dbReference type="Pfam" id="PF16344">
    <property type="entry name" value="FecR_C"/>
    <property type="match status" value="1"/>
</dbReference>
<dbReference type="PANTHER" id="PTHR30273">
    <property type="entry name" value="PERIPLASMIC SIGNAL SENSOR AND SIGMA FACTOR ACTIVATOR FECR-RELATED"/>
    <property type="match status" value="1"/>
</dbReference>
<gene>
    <name evidence="4" type="ORF">ABR189_03980</name>
</gene>
<organism evidence="4 5">
    <name type="scientific">Chitinophaga defluvii</name>
    <dbReference type="NCBI Taxonomy" id="3163343"/>
    <lineage>
        <taxon>Bacteria</taxon>
        <taxon>Pseudomonadati</taxon>
        <taxon>Bacteroidota</taxon>
        <taxon>Chitinophagia</taxon>
        <taxon>Chitinophagales</taxon>
        <taxon>Chitinophagaceae</taxon>
        <taxon>Chitinophaga</taxon>
    </lineage>
</organism>
<protein>
    <submittedName>
        <fullName evidence="4">FecR domain-containing protein</fullName>
    </submittedName>
</protein>
<feature type="domain" description="Protein FecR C-terminal" evidence="3">
    <location>
        <begin position="328"/>
        <end position="395"/>
    </location>
</feature>
<dbReference type="RefSeq" id="WP_354659149.1">
    <property type="nucleotide sequence ID" value="NZ_JBEXAC010000001.1"/>
</dbReference>
<accession>A0ABV2T0E6</accession>
<evidence type="ECO:0000313" key="5">
    <source>
        <dbReference type="Proteomes" id="UP001549749"/>
    </source>
</evidence>
<evidence type="ECO:0000256" key="1">
    <source>
        <dbReference type="SAM" id="Phobius"/>
    </source>
</evidence>
<reference evidence="4 5" key="1">
    <citation type="submission" date="2024-06" db="EMBL/GenBank/DDBJ databases">
        <title>Chitinophaga defluvii sp. nov., isolated from municipal sewage.</title>
        <authorList>
            <person name="Zhang L."/>
        </authorList>
    </citation>
    <scope>NUCLEOTIDE SEQUENCE [LARGE SCALE GENOMIC DNA]</scope>
    <source>
        <strain evidence="4 5">H8</strain>
    </source>
</reference>
<dbReference type="InterPro" id="IPR006860">
    <property type="entry name" value="FecR"/>
</dbReference>
<feature type="transmembrane region" description="Helical" evidence="1">
    <location>
        <begin position="89"/>
        <end position="110"/>
    </location>
</feature>
<feature type="domain" description="FecR protein" evidence="2">
    <location>
        <begin position="187"/>
        <end position="282"/>
    </location>
</feature>
<evidence type="ECO:0000313" key="4">
    <source>
        <dbReference type="EMBL" id="MET6996507.1"/>
    </source>
</evidence>
<dbReference type="EMBL" id="JBEXAC010000001">
    <property type="protein sequence ID" value="MET6996507.1"/>
    <property type="molecule type" value="Genomic_DNA"/>
</dbReference>
<evidence type="ECO:0000259" key="2">
    <source>
        <dbReference type="Pfam" id="PF04773"/>
    </source>
</evidence>
<sequence>MEPNRIILLYQKIKRKTASEEEQREFDQLLQDEQAEEALKMYWDQQWPEVLAEDKSALQIRNEQEILHNILAQRVLPDSKASHKKSSTYKYLAAAASILLIVATGLFFFLQRNTLPQHQADTAYTIVPGKNSATLTLANGKKIFLSDAANGELAKEAGVKISKSAGGQIIYEIIGGAAGNTDQWNALSTSNGETYRIRLPDQSEVWLNSASTLKYPVSFANRANRKVELIGEAYFEIAKDMKHPFIVESKAQQIAVLGTHFNVNAYDNEDHTKTTLIEGSVKVQSLSSTQTPAQVILKPGQQAILTNQVFSVQQADIEEAIAWKMGFFKFRDENIQSIMRKVARWYNVEVVYKGEIPQSGLEGTVSRYQDITRLLDMLQSTGLVKFKVSQNKIIVSQ</sequence>
<name>A0ABV2T0E6_9BACT</name>
<keyword evidence="5" id="KW-1185">Reference proteome</keyword>
<dbReference type="Pfam" id="PF04773">
    <property type="entry name" value="FecR"/>
    <property type="match status" value="1"/>
</dbReference>
<evidence type="ECO:0000259" key="3">
    <source>
        <dbReference type="Pfam" id="PF16344"/>
    </source>
</evidence>
<dbReference type="InterPro" id="IPR032508">
    <property type="entry name" value="FecR_C"/>
</dbReference>
<dbReference type="Gene3D" id="3.55.50.30">
    <property type="match status" value="1"/>
</dbReference>
<dbReference type="PANTHER" id="PTHR30273:SF2">
    <property type="entry name" value="PROTEIN FECR"/>
    <property type="match status" value="1"/>
</dbReference>
<dbReference type="InterPro" id="IPR012373">
    <property type="entry name" value="Ferrdict_sens_TM"/>
</dbReference>
<keyword evidence="1" id="KW-0812">Transmembrane</keyword>
<proteinExistence type="predicted"/>